<evidence type="ECO:0000256" key="3">
    <source>
        <dbReference type="ARBA" id="ARBA00022692"/>
    </source>
</evidence>
<keyword evidence="4 7" id="KW-1133">Transmembrane helix</keyword>
<feature type="transmembrane region" description="Helical" evidence="7">
    <location>
        <begin position="146"/>
        <end position="170"/>
    </location>
</feature>
<feature type="transmembrane region" description="Helical" evidence="7">
    <location>
        <begin position="182"/>
        <end position="202"/>
    </location>
</feature>
<keyword evidence="9" id="KW-1185">Reference proteome</keyword>
<feature type="region of interest" description="Disordered" evidence="6">
    <location>
        <begin position="1"/>
        <end position="33"/>
    </location>
</feature>
<dbReference type="AlphaFoldDB" id="A0A4R4XBW8"/>
<feature type="transmembrane region" description="Helical" evidence="7">
    <location>
        <begin position="357"/>
        <end position="376"/>
    </location>
</feature>
<evidence type="ECO:0000256" key="5">
    <source>
        <dbReference type="ARBA" id="ARBA00023136"/>
    </source>
</evidence>
<feature type="transmembrane region" description="Helical" evidence="7">
    <location>
        <begin position="99"/>
        <end position="117"/>
    </location>
</feature>
<dbReference type="GO" id="GO:0005886">
    <property type="term" value="C:plasma membrane"/>
    <property type="evidence" value="ECO:0007669"/>
    <property type="project" value="UniProtKB-SubCell"/>
</dbReference>
<protein>
    <submittedName>
        <fullName evidence="8">ABC transporter permease</fullName>
    </submittedName>
</protein>
<evidence type="ECO:0000313" key="8">
    <source>
        <dbReference type="EMBL" id="TDD28054.1"/>
    </source>
</evidence>
<feature type="transmembrane region" description="Helical" evidence="7">
    <location>
        <begin position="327"/>
        <end position="345"/>
    </location>
</feature>
<keyword evidence="5 7" id="KW-0472">Membrane</keyword>
<comment type="subcellular location">
    <subcellularLocation>
        <location evidence="1">Cell membrane</location>
        <topology evidence="1">Multi-pass membrane protein</topology>
    </subcellularLocation>
</comment>
<proteinExistence type="predicted"/>
<feature type="transmembrane region" description="Helical" evidence="7">
    <location>
        <begin position="49"/>
        <end position="67"/>
    </location>
</feature>
<dbReference type="PANTHER" id="PTHR47089:SF1">
    <property type="entry name" value="GUANOSINE ABC TRANSPORTER PERMEASE PROTEIN NUPP"/>
    <property type="match status" value="1"/>
</dbReference>
<dbReference type="Pfam" id="PF02653">
    <property type="entry name" value="BPD_transp_2"/>
    <property type="match status" value="1"/>
</dbReference>
<dbReference type="OrthoDB" id="45037at2"/>
<dbReference type="PANTHER" id="PTHR47089">
    <property type="entry name" value="ABC TRANSPORTER, PERMEASE PROTEIN"/>
    <property type="match status" value="1"/>
</dbReference>
<reference evidence="8 9" key="1">
    <citation type="submission" date="2019-02" db="EMBL/GenBank/DDBJ databases">
        <title>Draft genome sequences of novel Actinobacteria.</title>
        <authorList>
            <person name="Sahin N."/>
            <person name="Ay H."/>
            <person name="Saygin H."/>
        </authorList>
    </citation>
    <scope>NUCLEOTIDE SEQUENCE [LARGE SCALE GENOMIC DNA]</scope>
    <source>
        <strain evidence="8 9">16K104</strain>
    </source>
</reference>
<gene>
    <name evidence="8" type="ORF">E1218_08415</name>
</gene>
<dbReference type="GO" id="GO:0022857">
    <property type="term" value="F:transmembrane transporter activity"/>
    <property type="evidence" value="ECO:0007669"/>
    <property type="project" value="InterPro"/>
</dbReference>
<dbReference type="Proteomes" id="UP000295172">
    <property type="component" value="Unassembled WGS sequence"/>
</dbReference>
<dbReference type="InterPro" id="IPR001851">
    <property type="entry name" value="ABC_transp_permease"/>
</dbReference>
<comment type="caution">
    <text evidence="8">The sequence shown here is derived from an EMBL/GenBank/DDBJ whole genome shotgun (WGS) entry which is preliminary data.</text>
</comment>
<evidence type="ECO:0000256" key="1">
    <source>
        <dbReference type="ARBA" id="ARBA00004651"/>
    </source>
</evidence>
<name>A0A4R4XBW8_9ACTN</name>
<feature type="transmembrane region" description="Helical" evidence="7">
    <location>
        <begin position="222"/>
        <end position="244"/>
    </location>
</feature>
<evidence type="ECO:0000256" key="7">
    <source>
        <dbReference type="SAM" id="Phobius"/>
    </source>
</evidence>
<evidence type="ECO:0000256" key="2">
    <source>
        <dbReference type="ARBA" id="ARBA00022475"/>
    </source>
</evidence>
<organism evidence="8 9">
    <name type="scientific">Kribbella turkmenica</name>
    <dbReference type="NCBI Taxonomy" id="2530375"/>
    <lineage>
        <taxon>Bacteria</taxon>
        <taxon>Bacillati</taxon>
        <taxon>Actinomycetota</taxon>
        <taxon>Actinomycetes</taxon>
        <taxon>Propionibacteriales</taxon>
        <taxon>Kribbellaceae</taxon>
        <taxon>Kribbella</taxon>
    </lineage>
</organism>
<evidence type="ECO:0000256" key="6">
    <source>
        <dbReference type="SAM" id="MobiDB-lite"/>
    </source>
</evidence>
<evidence type="ECO:0000313" key="9">
    <source>
        <dbReference type="Proteomes" id="UP000295172"/>
    </source>
</evidence>
<keyword evidence="2" id="KW-1003">Cell membrane</keyword>
<sequence length="392" mass="39865">MSTPIPPPEVREAPGGAEESTPSPVAAADRGGPARPSGTLGLLIRRQTIVVPLVALAAAFSVGALLIRSQGVNPAYAYESLFSYALLDGSGLTATLQKVVPLVLCGLAVAIPLRLGLFNIGGQGQFMVGAIGAAAAAYALRSAPGIVTIIVTMVVGVLAGSMWASIAGLLKAARGVHEVISTIMLNSVAGGLIDWMLNGPLADEQVPYPASHAVPGSAQLPPIGVVPIGLPVAVTLAVATAWLLRRTTIGFRFETVGRNRYAASYAGISIRTTTVVAMGIAGGCAGLSGGIELVGVEPYRYQDGIAASLGFDGITIALLARGNPIGTIPAALLVAAMRAGAPHLALDTGLRPEIVDMVLAITLLFVSLPLVVKLIFRKHAAKGSQLASSWGA</sequence>
<dbReference type="CDD" id="cd06580">
    <property type="entry name" value="TM_PBP1_transp_TpRbsC_like"/>
    <property type="match status" value="1"/>
</dbReference>
<dbReference type="EMBL" id="SMKR01000026">
    <property type="protein sequence ID" value="TDD28054.1"/>
    <property type="molecule type" value="Genomic_DNA"/>
</dbReference>
<keyword evidence="3 7" id="KW-0812">Transmembrane</keyword>
<evidence type="ECO:0000256" key="4">
    <source>
        <dbReference type="ARBA" id="ARBA00022989"/>
    </source>
</evidence>
<accession>A0A4R4XBW8</accession>
<feature type="transmembrane region" description="Helical" evidence="7">
    <location>
        <begin position="124"/>
        <end position="140"/>
    </location>
</feature>